<gene>
    <name evidence="1" type="ORF">BCY89_26515</name>
</gene>
<keyword evidence="2" id="KW-1185">Reference proteome</keyword>
<comment type="caution">
    <text evidence="1">The sequence shown here is derived from an EMBL/GenBank/DDBJ whole genome shotgun (WGS) entry which is preliminary data.</text>
</comment>
<reference evidence="1 2" key="1">
    <citation type="submission" date="2016-07" db="EMBL/GenBank/DDBJ databases">
        <title>Genome analysis of Sphingobacterium siyangense T12B17.</title>
        <authorList>
            <person name="Xu D."/>
            <person name="Su Y."/>
            <person name="Zheng S."/>
        </authorList>
    </citation>
    <scope>NUCLEOTIDE SEQUENCE [LARGE SCALE GENOMIC DNA]</scope>
    <source>
        <strain evidence="1 2">T12B17</strain>
    </source>
</reference>
<accession>A0A420G162</accession>
<evidence type="ECO:0000313" key="1">
    <source>
        <dbReference type="EMBL" id="RKF38903.1"/>
    </source>
</evidence>
<dbReference type="EMBL" id="MCAQ01000006">
    <property type="protein sequence ID" value="RKF38903.1"/>
    <property type="molecule type" value="Genomic_DNA"/>
</dbReference>
<sequence length="94" mass="10645">MNGIIFHGTEIHYGGIAEFLFSPEIGYNAMPAIIEFLGGEKAYAEIIHALPSEITITVGEHSTDKEEKVPQETWLLRYDKKEDNWKIVEKLQPG</sequence>
<organism evidence="1 2">
    <name type="scientific">Sphingobacterium siyangense</name>
    <dbReference type="NCBI Taxonomy" id="459529"/>
    <lineage>
        <taxon>Bacteria</taxon>
        <taxon>Pseudomonadati</taxon>
        <taxon>Bacteroidota</taxon>
        <taxon>Sphingobacteriia</taxon>
        <taxon>Sphingobacteriales</taxon>
        <taxon>Sphingobacteriaceae</taxon>
        <taxon>Sphingobacterium</taxon>
    </lineage>
</organism>
<protein>
    <submittedName>
        <fullName evidence="1">Uncharacterized protein</fullName>
    </submittedName>
</protein>
<proteinExistence type="predicted"/>
<dbReference type="Proteomes" id="UP000286402">
    <property type="component" value="Unassembled WGS sequence"/>
</dbReference>
<dbReference type="AlphaFoldDB" id="A0A420G162"/>
<dbReference type="RefSeq" id="WP_120333748.1">
    <property type="nucleotide sequence ID" value="NZ_CP070350.1"/>
</dbReference>
<name>A0A420G162_9SPHI</name>
<evidence type="ECO:0000313" key="2">
    <source>
        <dbReference type="Proteomes" id="UP000286402"/>
    </source>
</evidence>